<evidence type="ECO:0008006" key="4">
    <source>
        <dbReference type="Google" id="ProtNLM"/>
    </source>
</evidence>
<evidence type="ECO:0000313" key="2">
    <source>
        <dbReference type="EMBL" id="SMC58158.1"/>
    </source>
</evidence>
<reference evidence="2 3" key="1">
    <citation type="submission" date="2017-04" db="EMBL/GenBank/DDBJ databases">
        <authorList>
            <person name="Afonso C.L."/>
            <person name="Miller P.J."/>
            <person name="Scott M.A."/>
            <person name="Spackman E."/>
            <person name="Goraichik I."/>
            <person name="Dimitrov K.M."/>
            <person name="Suarez D.L."/>
            <person name="Swayne D.E."/>
        </authorList>
    </citation>
    <scope>NUCLEOTIDE SEQUENCE [LARGE SCALE GENOMIC DNA]</scope>
    <source>
        <strain evidence="2 3">CGMCC 1.10972</strain>
    </source>
</reference>
<organism evidence="2 3">
    <name type="scientific">Fulvimarina manganoxydans</name>
    <dbReference type="NCBI Taxonomy" id="937218"/>
    <lineage>
        <taxon>Bacteria</taxon>
        <taxon>Pseudomonadati</taxon>
        <taxon>Pseudomonadota</taxon>
        <taxon>Alphaproteobacteria</taxon>
        <taxon>Hyphomicrobiales</taxon>
        <taxon>Aurantimonadaceae</taxon>
        <taxon>Fulvimarina</taxon>
    </lineage>
</organism>
<sequence>MDDFTVVSAAPAEPHKDTRFEPTHRTGSHLAWEVSADFCRKSVDIDNSAGTDAIMPGTVLRDGNDDLVGVLYGPAVPAGESVSRTVTHRGPVIVNGRKLIFPVIADVAADPDATPPVAAVDGAAETAALEDHLREQIEAAGISIQ</sequence>
<evidence type="ECO:0000256" key="1">
    <source>
        <dbReference type="SAM" id="MobiDB-lite"/>
    </source>
</evidence>
<dbReference type="RefSeq" id="WP_084409196.1">
    <property type="nucleotide sequence ID" value="NZ_FWXR01000004.1"/>
</dbReference>
<name>A0A1W2AD34_9HYPH</name>
<protein>
    <recommendedName>
        <fullName evidence="4">Head decoration protein</fullName>
    </recommendedName>
</protein>
<keyword evidence="3" id="KW-1185">Reference proteome</keyword>
<dbReference type="EMBL" id="FWXR01000004">
    <property type="protein sequence ID" value="SMC58158.1"/>
    <property type="molecule type" value="Genomic_DNA"/>
</dbReference>
<dbReference type="STRING" id="937218.SAMN06297251_10455"/>
<accession>A0A1W2AD34</accession>
<feature type="compositionally biased region" description="Basic and acidic residues" evidence="1">
    <location>
        <begin position="13"/>
        <end position="23"/>
    </location>
</feature>
<dbReference type="Proteomes" id="UP000192656">
    <property type="component" value="Unassembled WGS sequence"/>
</dbReference>
<dbReference type="AlphaFoldDB" id="A0A1W2AD34"/>
<gene>
    <name evidence="2" type="ORF">SAMN06297251_10455</name>
</gene>
<feature type="region of interest" description="Disordered" evidence="1">
    <location>
        <begin position="1"/>
        <end position="23"/>
    </location>
</feature>
<proteinExistence type="predicted"/>
<evidence type="ECO:0000313" key="3">
    <source>
        <dbReference type="Proteomes" id="UP000192656"/>
    </source>
</evidence>